<dbReference type="Pfam" id="PF10042">
    <property type="entry name" value="DUF2278"/>
    <property type="match status" value="1"/>
</dbReference>
<evidence type="ECO:0000313" key="1">
    <source>
        <dbReference type="EMBL" id="MBM7615771.1"/>
    </source>
</evidence>
<organism evidence="1 2">
    <name type="scientific">Alkaliphilus hydrothermalis</name>
    <dbReference type="NCBI Taxonomy" id="1482730"/>
    <lineage>
        <taxon>Bacteria</taxon>
        <taxon>Bacillati</taxon>
        <taxon>Bacillota</taxon>
        <taxon>Clostridia</taxon>
        <taxon>Peptostreptococcales</taxon>
        <taxon>Natronincolaceae</taxon>
        <taxon>Alkaliphilus</taxon>
    </lineage>
</organism>
<dbReference type="InterPro" id="IPR019268">
    <property type="entry name" value="DUF2278"/>
</dbReference>
<comment type="caution">
    <text evidence="1">The sequence shown here is derived from an EMBL/GenBank/DDBJ whole genome shotgun (WGS) entry which is preliminary data.</text>
</comment>
<reference evidence="1 2" key="1">
    <citation type="submission" date="2021-01" db="EMBL/GenBank/DDBJ databases">
        <title>Genomic Encyclopedia of Type Strains, Phase IV (KMG-IV): sequencing the most valuable type-strain genomes for metagenomic binning, comparative biology and taxonomic classification.</title>
        <authorList>
            <person name="Goeker M."/>
        </authorList>
    </citation>
    <scope>NUCLEOTIDE SEQUENCE [LARGE SCALE GENOMIC DNA]</scope>
    <source>
        <strain evidence="1 2">DSM 25890</strain>
    </source>
</reference>
<name>A0ABS2NSF8_9FIRM</name>
<protein>
    <submittedName>
        <fullName evidence="1">Uncharacterized protein YukJ</fullName>
    </submittedName>
</protein>
<evidence type="ECO:0000313" key="2">
    <source>
        <dbReference type="Proteomes" id="UP001314796"/>
    </source>
</evidence>
<proteinExistence type="predicted"/>
<dbReference type="RefSeq" id="WP_204403351.1">
    <property type="nucleotide sequence ID" value="NZ_JAFBEE010000017.1"/>
</dbReference>
<dbReference type="EMBL" id="JAFBEE010000017">
    <property type="protein sequence ID" value="MBM7615771.1"/>
    <property type="molecule type" value="Genomic_DNA"/>
</dbReference>
<sequence length="224" mass="25509">MPVKNYGVLKGSVIAGKPERNKHTPHYQIHMEGEDNIYYRVAINVLSSCEESKVLYLAAEEFNSSLFSLLPTLSNGFTRVDSTNKELAIDYIRSKLFDSAKMKPLMHHIEGPNNDLNDLIDNHIKKAQAEKATVYIYGSKFISKSKDYVFGFQPTNGIHNIHMNQGNLGKFYNDNGTFQDGCILIQYETIWVGIFLAFFCQSWCTDEDGNPIIMCRHNEVNLIL</sequence>
<accession>A0ABS2NSF8</accession>
<gene>
    <name evidence="1" type="ORF">JOC73_002345</name>
</gene>
<keyword evidence="2" id="KW-1185">Reference proteome</keyword>
<dbReference type="Proteomes" id="UP001314796">
    <property type="component" value="Unassembled WGS sequence"/>
</dbReference>